<dbReference type="Pfam" id="PF14179">
    <property type="entry name" value="YppG"/>
    <property type="match status" value="1"/>
</dbReference>
<gene>
    <name evidence="1" type="ORF">BG04_3704</name>
</gene>
<dbReference type="RefSeq" id="WP_013056116.1">
    <property type="nucleotide sequence ID" value="NZ_BCVB01000003.1"/>
</dbReference>
<evidence type="ECO:0000313" key="2">
    <source>
        <dbReference type="Proteomes" id="UP000031829"/>
    </source>
</evidence>
<reference evidence="1 2" key="1">
    <citation type="journal article" date="2015" name="Genome Announc.">
        <title>Complete genome sequences for 35 biothreat assay-relevant bacillus species.</title>
        <authorList>
            <person name="Johnson S.L."/>
            <person name="Daligault H.E."/>
            <person name="Davenport K.W."/>
            <person name="Jaissle J."/>
            <person name="Frey K.G."/>
            <person name="Ladner J.T."/>
            <person name="Broomall S.M."/>
            <person name="Bishop-Lilly K.A."/>
            <person name="Bruce D.C."/>
            <person name="Gibbons H.S."/>
            <person name="Coyne S.R."/>
            <person name="Lo C.C."/>
            <person name="Meincke L."/>
            <person name="Munk A.C."/>
            <person name="Koroleva G.I."/>
            <person name="Rosenzweig C.N."/>
            <person name="Palacios G.F."/>
            <person name="Redden C.L."/>
            <person name="Minogue T.D."/>
            <person name="Chain P.S."/>
        </authorList>
    </citation>
    <scope>NUCLEOTIDE SEQUENCE [LARGE SCALE GENOMIC DNA]</scope>
    <source>
        <strain evidence="2">ATCC 14581 / DSM 32 / JCM 2506 / NBRC 15308 / NCIMB 9376 / NCTC 10342 / NRRL B-14308 / VKM B-512</strain>
    </source>
</reference>
<protein>
    <submittedName>
        <fullName evidence="1">YppG-like family protein</fullName>
    </submittedName>
</protein>
<proteinExistence type="predicted"/>
<dbReference type="KEGG" id="bmeg:BG04_3704"/>
<dbReference type="Proteomes" id="UP000031829">
    <property type="component" value="Chromosome"/>
</dbReference>
<dbReference type="InterPro" id="IPR025555">
    <property type="entry name" value="YppG"/>
</dbReference>
<dbReference type="HOGENOM" id="CLU_109246_1_1_9"/>
<dbReference type="EMBL" id="CP009920">
    <property type="protein sequence ID" value="AJI20338.1"/>
    <property type="molecule type" value="Genomic_DNA"/>
</dbReference>
<dbReference type="GeneID" id="93641757"/>
<organism evidence="1 2">
    <name type="scientific">Priestia megaterium (strain ATCC 14581 / DSM 32 / CCUG 1817 / JCM 2506 / NBRC 15308 / NCIMB 9376 / NCTC 10342 / NRRL B-14308 / VKM B-512 / Ford 19)</name>
    <name type="common">Bacillus megaterium</name>
    <dbReference type="NCBI Taxonomy" id="1348623"/>
    <lineage>
        <taxon>Bacteria</taxon>
        <taxon>Bacillati</taxon>
        <taxon>Bacillota</taxon>
        <taxon>Bacilli</taxon>
        <taxon>Bacillales</taxon>
        <taxon>Bacillaceae</taxon>
        <taxon>Priestia</taxon>
    </lineage>
</organism>
<name>A0A0B6AIB1_PRIM2</name>
<dbReference type="AlphaFoldDB" id="A0A0B6AIB1"/>
<evidence type="ECO:0000313" key="1">
    <source>
        <dbReference type="EMBL" id="AJI20338.1"/>
    </source>
</evidence>
<accession>A0A0B6AIB1</accession>
<sequence>MYTSKHYPYYEQHQPERFDLSQVHPFPQYHQQPWTEAYMPQHPYAQQQMPFGPQQIPYMNGMYQQPMYNNAGAPFNPYPKAQQQKPQPSQFQSLMSQFKSSDGNYDMNKMMNTAGQMMGAMNQLTSLVKGFSGIFKV</sequence>